<dbReference type="PANTHER" id="PTHR43675:SF1">
    <property type="entry name" value="RIKEN CDNA 2700097O09 GENE"/>
    <property type="match status" value="1"/>
</dbReference>
<keyword evidence="3" id="KW-1185">Reference proteome</keyword>
<dbReference type="PANTHER" id="PTHR43675">
    <property type="entry name" value="ARSENITE METHYLTRANSFERASE"/>
    <property type="match status" value="1"/>
</dbReference>
<evidence type="ECO:0000313" key="2">
    <source>
        <dbReference type="EMBL" id="CAB3398268.1"/>
    </source>
</evidence>
<dbReference type="OrthoDB" id="15794at2759"/>
<dbReference type="Gene3D" id="3.40.50.150">
    <property type="entry name" value="Vaccinia Virus protein VP39"/>
    <property type="match status" value="1"/>
</dbReference>
<organism evidence="2 3">
    <name type="scientific">Caenorhabditis bovis</name>
    <dbReference type="NCBI Taxonomy" id="2654633"/>
    <lineage>
        <taxon>Eukaryota</taxon>
        <taxon>Metazoa</taxon>
        <taxon>Ecdysozoa</taxon>
        <taxon>Nematoda</taxon>
        <taxon>Chromadorea</taxon>
        <taxon>Rhabditida</taxon>
        <taxon>Rhabditina</taxon>
        <taxon>Rhabditomorpha</taxon>
        <taxon>Rhabditoidea</taxon>
        <taxon>Rhabditidae</taxon>
        <taxon>Peloderinae</taxon>
        <taxon>Caenorhabditis</taxon>
    </lineage>
</organism>
<feature type="compositionally biased region" description="Pro residues" evidence="1">
    <location>
        <begin position="434"/>
        <end position="443"/>
    </location>
</feature>
<evidence type="ECO:0008006" key="4">
    <source>
        <dbReference type="Google" id="ProtNLM"/>
    </source>
</evidence>
<dbReference type="InterPro" id="IPR026669">
    <property type="entry name" value="Arsenite_MeTrfase-like"/>
</dbReference>
<dbReference type="Proteomes" id="UP000494206">
    <property type="component" value="Unassembled WGS sequence"/>
</dbReference>
<protein>
    <recommendedName>
        <fullName evidence="4">Methyltransferase domain-containing protein</fullName>
    </recommendedName>
</protein>
<dbReference type="SUPFAM" id="SSF53335">
    <property type="entry name" value="S-adenosyl-L-methionine-dependent methyltransferases"/>
    <property type="match status" value="1"/>
</dbReference>
<gene>
    <name evidence="2" type="ORF">CBOVIS_LOCUS1558</name>
</gene>
<evidence type="ECO:0000256" key="1">
    <source>
        <dbReference type="SAM" id="MobiDB-lite"/>
    </source>
</evidence>
<feature type="compositionally biased region" description="Basic and acidic residues" evidence="1">
    <location>
        <begin position="464"/>
        <end position="503"/>
    </location>
</feature>
<comment type="caution">
    <text evidence="2">The sequence shown here is derived from an EMBL/GenBank/DDBJ whole genome shotgun (WGS) entry which is preliminary data.</text>
</comment>
<feature type="compositionally biased region" description="Basic and acidic residues" evidence="1">
    <location>
        <begin position="355"/>
        <end position="432"/>
    </location>
</feature>
<dbReference type="GO" id="GO:0008168">
    <property type="term" value="F:methyltransferase activity"/>
    <property type="evidence" value="ECO:0007669"/>
    <property type="project" value="TreeGrafter"/>
</dbReference>
<dbReference type="EMBL" id="CADEPM010000001">
    <property type="protein sequence ID" value="CAB3398268.1"/>
    <property type="molecule type" value="Genomic_DNA"/>
</dbReference>
<proteinExistence type="predicted"/>
<feature type="region of interest" description="Disordered" evidence="1">
    <location>
        <begin position="330"/>
        <end position="503"/>
    </location>
</feature>
<sequence length="503" mass="57394">MKDEEIDFESAKDTMRQIFASLELDESKDLVKWAQEYLQSPPEIIGCTARLEREERKRKEHQLAVIGSFLKDRGVMKPSYDRVANYPKNGHASDCNETNTLEIDNFLYDEDDIDVLVDERVISRHYCKKCGSKDLEPLNFISHSFAKKQIQFVFEKLLPEEGADLILDVGSRLGAVVYGASIFTDGNIKVVGVERDSELVKVTMDTIKQFKLKNIEIVDNDIRQVPQVVESAQFIIMHNVFSFFMTDSEQEDCWEFMHKHMKKGTILIHHPEIELSTEYLNLSFNVKDWLETVDTAVECIDFAGSDTEVFEDVFAVKKYITVLNACGGKKNEKKSMMKGPTVVTPAPAPPVDPNANKDEKKGEDGEKKEKSGEKSKKDEKKPESEQKSKKTDKPKSEEKKDNSKDKKSEPKNDEKKEAKTDKNAESKEKQEPSKPQPHAPPPDAKQNLITDPIVTPETDEYPTVEEKDEKKDEKKDDGTKKDKDDTKKDKDSKKDDETNGKKE</sequence>
<dbReference type="AlphaFoldDB" id="A0A8S1ED75"/>
<dbReference type="InterPro" id="IPR029063">
    <property type="entry name" value="SAM-dependent_MTases_sf"/>
</dbReference>
<accession>A0A8S1ED75</accession>
<name>A0A8S1ED75_9PELO</name>
<evidence type="ECO:0000313" key="3">
    <source>
        <dbReference type="Proteomes" id="UP000494206"/>
    </source>
</evidence>
<dbReference type="CDD" id="cd02440">
    <property type="entry name" value="AdoMet_MTases"/>
    <property type="match status" value="1"/>
</dbReference>
<reference evidence="2 3" key="1">
    <citation type="submission" date="2020-04" db="EMBL/GenBank/DDBJ databases">
        <authorList>
            <person name="Laetsch R D."/>
            <person name="Stevens L."/>
            <person name="Kumar S."/>
            <person name="Blaxter L. M."/>
        </authorList>
    </citation>
    <scope>NUCLEOTIDE SEQUENCE [LARGE SCALE GENOMIC DNA]</scope>
</reference>